<reference evidence="4 5" key="1">
    <citation type="submission" date="2021-01" db="EMBL/GenBank/DDBJ databases">
        <title>Streptomyces acididurans sp. nov., isolated from a peat swamp forest soil.</title>
        <authorList>
            <person name="Chantavorakit T."/>
            <person name="Duangmal K."/>
        </authorList>
    </citation>
    <scope>NUCLEOTIDE SEQUENCE [LARGE SCALE GENOMIC DNA]</scope>
    <source>
        <strain evidence="4 5">KK5PA1</strain>
    </source>
</reference>
<dbReference type="InterPro" id="IPR042070">
    <property type="entry name" value="PucR_C-HTH_sf"/>
</dbReference>
<dbReference type="InterPro" id="IPR025736">
    <property type="entry name" value="PucR_C-HTH_dom"/>
</dbReference>
<protein>
    <submittedName>
        <fullName evidence="4">Helix-turn-helix domain-containing protein</fullName>
    </submittedName>
</protein>
<dbReference type="Pfam" id="PF13556">
    <property type="entry name" value="HTH_30"/>
    <property type="match status" value="1"/>
</dbReference>
<dbReference type="PANTHER" id="PTHR33744">
    <property type="entry name" value="CARBOHYDRATE DIACID REGULATOR"/>
    <property type="match status" value="1"/>
</dbReference>
<dbReference type="InterPro" id="IPR003018">
    <property type="entry name" value="GAF"/>
</dbReference>
<feature type="region of interest" description="Disordered" evidence="2">
    <location>
        <begin position="248"/>
        <end position="282"/>
    </location>
</feature>
<evidence type="ECO:0000313" key="5">
    <source>
        <dbReference type="Proteomes" id="UP000749040"/>
    </source>
</evidence>
<dbReference type="Proteomes" id="UP000749040">
    <property type="component" value="Unassembled WGS sequence"/>
</dbReference>
<dbReference type="SUPFAM" id="SSF55781">
    <property type="entry name" value="GAF domain-like"/>
    <property type="match status" value="2"/>
</dbReference>
<dbReference type="Pfam" id="PF17853">
    <property type="entry name" value="GGDEF_2"/>
    <property type="match status" value="1"/>
</dbReference>
<dbReference type="PANTHER" id="PTHR33744:SF1">
    <property type="entry name" value="DNA-BINDING TRANSCRIPTIONAL ACTIVATOR ADER"/>
    <property type="match status" value="1"/>
</dbReference>
<name>A0ABS2TJ93_9ACTN</name>
<dbReference type="InterPro" id="IPR051448">
    <property type="entry name" value="CdaR-like_regulators"/>
</dbReference>
<evidence type="ECO:0000313" key="4">
    <source>
        <dbReference type="EMBL" id="MBM9503418.1"/>
    </source>
</evidence>
<comment type="caution">
    <text evidence="4">The sequence shown here is derived from an EMBL/GenBank/DDBJ whole genome shotgun (WGS) entry which is preliminary data.</text>
</comment>
<feature type="compositionally biased region" description="Low complexity" evidence="2">
    <location>
        <begin position="248"/>
        <end position="277"/>
    </location>
</feature>
<evidence type="ECO:0000256" key="1">
    <source>
        <dbReference type="ARBA" id="ARBA00006754"/>
    </source>
</evidence>
<dbReference type="Pfam" id="PF01590">
    <property type="entry name" value="GAF"/>
    <property type="match status" value="1"/>
</dbReference>
<feature type="region of interest" description="Disordered" evidence="2">
    <location>
        <begin position="1"/>
        <end position="32"/>
    </location>
</feature>
<proteinExistence type="inferred from homology"/>
<dbReference type="RefSeq" id="WP_205355264.1">
    <property type="nucleotide sequence ID" value="NZ_JADKYB010000001.1"/>
</dbReference>
<keyword evidence="5" id="KW-1185">Reference proteome</keyword>
<comment type="similarity">
    <text evidence="1">Belongs to the CdaR family.</text>
</comment>
<sequence>MPEASAPSTSSASPVPAAPSTSPVPAAPAASPASAVPAAPAASAAPIAPFLRRLLELVAEDAPAEEYGAVTVRARAAGAGPADLAELEQAVGTALRVRRVLRQHRRRESELAALFDTAGDLAALRDLDAVLQSIVRRARMLLGTDTAYLTLRDEEAGDTYMRVTDGSVSPLFQTLRLSYGDGLGGLVAQSARPYATPDYRTDQRFRHTGSIDEGVLDEGLVGILGVPLLLGGRGGAARAVGLPANGRAPNGRAANGPASAGPATTGPATNGPAANGSRATSSGAADGDVIGVLFAADRTPRPFTPDEVALLCSLAAHAAIAIDTAKSITELAEAGAVIREHAAAMQRAEEAHDRLTDLVLRGGDVSEVAAAVAGLLEGPITIHDSEGRTLAAVGRRGEEFDGPVPEASSLVRHAADSHAAARAVFRDSRWTCAVLAGQELLGSLVLYGRGRLDDSDRRLFERAGVVTALLLLLSRSVAETENRVRGELVADLLTAPDRDPAGLVVRGLRLGIDLARPCLLLVAETVPGHHDKLVAAAGRCLFGSDGISAEQSGTVVLLLPHDGALPGAAARAAVAQLTPLVGVPVTVAAGGPAAGPRAIADAHAEALRCLRALQALGRTGDGASAAELGFLGVLLGNERDVESFVTATLGPLLEYDARRGTELVRTLGAYFACGGTLTRTKDELHLHVNTVVQRLDRIQALLGAGWSDPERALELQLALRLHLLSGS</sequence>
<dbReference type="Gene3D" id="3.30.450.40">
    <property type="match status" value="2"/>
</dbReference>
<dbReference type="InterPro" id="IPR029016">
    <property type="entry name" value="GAF-like_dom_sf"/>
</dbReference>
<organism evidence="4 5">
    <name type="scientific">Actinacidiphila acididurans</name>
    <dbReference type="NCBI Taxonomy" id="2784346"/>
    <lineage>
        <taxon>Bacteria</taxon>
        <taxon>Bacillati</taxon>
        <taxon>Actinomycetota</taxon>
        <taxon>Actinomycetes</taxon>
        <taxon>Kitasatosporales</taxon>
        <taxon>Streptomycetaceae</taxon>
        <taxon>Actinacidiphila</taxon>
    </lineage>
</organism>
<dbReference type="EMBL" id="JADKYB010000001">
    <property type="protein sequence ID" value="MBM9503418.1"/>
    <property type="molecule type" value="Genomic_DNA"/>
</dbReference>
<accession>A0ABS2TJ93</accession>
<dbReference type="InterPro" id="IPR041522">
    <property type="entry name" value="CdaR_GGDEF"/>
</dbReference>
<evidence type="ECO:0000259" key="3">
    <source>
        <dbReference type="SMART" id="SM00065"/>
    </source>
</evidence>
<feature type="domain" description="GAF" evidence="3">
    <location>
        <begin position="126"/>
        <end position="332"/>
    </location>
</feature>
<gene>
    <name evidence="4" type="ORF">ITX44_02510</name>
</gene>
<dbReference type="Gene3D" id="1.10.10.2840">
    <property type="entry name" value="PucR C-terminal helix-turn-helix domain"/>
    <property type="match status" value="1"/>
</dbReference>
<evidence type="ECO:0000256" key="2">
    <source>
        <dbReference type="SAM" id="MobiDB-lite"/>
    </source>
</evidence>
<dbReference type="SMART" id="SM00065">
    <property type="entry name" value="GAF"/>
    <property type="match status" value="1"/>
</dbReference>